<dbReference type="EMBL" id="CAJNJA010040420">
    <property type="protein sequence ID" value="CAE7765760.1"/>
    <property type="molecule type" value="Genomic_DNA"/>
</dbReference>
<feature type="compositionally biased region" description="Basic and acidic residues" evidence="2">
    <location>
        <begin position="1353"/>
        <end position="1372"/>
    </location>
</feature>
<protein>
    <recommendedName>
        <fullName evidence="3">C3H1-type domain-containing protein</fullName>
    </recommendedName>
</protein>
<dbReference type="Gene3D" id="3.40.50.150">
    <property type="entry name" value="Vaccinia Virus protein VP39"/>
    <property type="match status" value="1"/>
</dbReference>
<dbReference type="PANTHER" id="PTHR36971:SF1">
    <property type="entry name" value="METHYLTRANSFERASE DOMAIN-CONTAINING PROTEIN"/>
    <property type="match status" value="1"/>
</dbReference>
<accession>A0A812Y3N3</accession>
<keyword evidence="5" id="KW-1185">Reference proteome</keyword>
<dbReference type="PROSITE" id="PS50103">
    <property type="entry name" value="ZF_C3H1"/>
    <property type="match status" value="1"/>
</dbReference>
<feature type="compositionally biased region" description="Polar residues" evidence="2">
    <location>
        <begin position="1877"/>
        <end position="1889"/>
    </location>
</feature>
<reference evidence="4" key="1">
    <citation type="submission" date="2021-02" db="EMBL/GenBank/DDBJ databases">
        <authorList>
            <person name="Dougan E. K."/>
            <person name="Rhodes N."/>
            <person name="Thang M."/>
            <person name="Chan C."/>
        </authorList>
    </citation>
    <scope>NUCLEOTIDE SEQUENCE</scope>
</reference>
<comment type="caution">
    <text evidence="4">The sequence shown here is derived from an EMBL/GenBank/DDBJ whole genome shotgun (WGS) entry which is preliminary data.</text>
</comment>
<dbReference type="SUPFAM" id="SSF53335">
    <property type="entry name" value="S-adenosyl-L-methionine-dependent methyltransferases"/>
    <property type="match status" value="1"/>
</dbReference>
<keyword evidence="1" id="KW-0479">Metal-binding</keyword>
<proteinExistence type="predicted"/>
<feature type="compositionally biased region" description="Acidic residues" evidence="2">
    <location>
        <begin position="1384"/>
        <end position="1394"/>
    </location>
</feature>
<feature type="compositionally biased region" description="Low complexity" evidence="2">
    <location>
        <begin position="10"/>
        <end position="24"/>
    </location>
</feature>
<dbReference type="Pfam" id="PF10294">
    <property type="entry name" value="Methyltransf_16"/>
    <property type="match status" value="1"/>
</dbReference>
<feature type="region of interest" description="Disordered" evidence="2">
    <location>
        <begin position="1"/>
        <end position="26"/>
    </location>
</feature>
<feature type="region of interest" description="Disordered" evidence="2">
    <location>
        <begin position="1248"/>
        <end position="1274"/>
    </location>
</feature>
<gene>
    <name evidence="4" type="ORF">SNEC2469_LOCUS22334</name>
</gene>
<evidence type="ECO:0000313" key="4">
    <source>
        <dbReference type="EMBL" id="CAE7765760.1"/>
    </source>
</evidence>
<evidence type="ECO:0000256" key="2">
    <source>
        <dbReference type="SAM" id="MobiDB-lite"/>
    </source>
</evidence>
<dbReference type="InterPro" id="IPR029063">
    <property type="entry name" value="SAM-dependent_MTases_sf"/>
</dbReference>
<organism evidence="4 5">
    <name type="scientific">Symbiodinium necroappetens</name>
    <dbReference type="NCBI Taxonomy" id="1628268"/>
    <lineage>
        <taxon>Eukaryota</taxon>
        <taxon>Sar</taxon>
        <taxon>Alveolata</taxon>
        <taxon>Dinophyceae</taxon>
        <taxon>Suessiales</taxon>
        <taxon>Symbiodiniaceae</taxon>
        <taxon>Symbiodinium</taxon>
    </lineage>
</organism>
<dbReference type="InterPro" id="IPR019410">
    <property type="entry name" value="Methyltransf_16"/>
</dbReference>
<dbReference type="OrthoDB" id="415846at2759"/>
<evidence type="ECO:0000313" key="5">
    <source>
        <dbReference type="Proteomes" id="UP000601435"/>
    </source>
</evidence>
<name>A0A812Y3N3_9DINO</name>
<feature type="zinc finger region" description="C3H1-type" evidence="1">
    <location>
        <begin position="1289"/>
        <end position="1317"/>
    </location>
</feature>
<evidence type="ECO:0000256" key="1">
    <source>
        <dbReference type="PROSITE-ProRule" id="PRU00723"/>
    </source>
</evidence>
<feature type="region of interest" description="Disordered" evidence="2">
    <location>
        <begin position="1870"/>
        <end position="1889"/>
    </location>
</feature>
<sequence length="1889" mass="208327">MTAAQKNDGLELSLHSELGEPSEPQASSRRSLAVFPEWLFCKTEGDLRKLLTLNLIDQHRSFGRRLAIVAGVAEGHRVQVVFQESDERCRAVDLKVLSEKLPRTRALAMSKQDFSLTCSVACQEDPEESKASGPPVFQADRLLSLSARSRKGDISSLRCKDVRHDVFASFIAAELLPSMEGSASLGYILEVAGGKGALAFALRSRGIADVVVVDPRQTSESLPTVEMSDLHPEGEEDVHSEPAVRHVRAHFDDSSRDLVGKARAVVAMHPDEATDAVVELALLAGCPFAVVPCCVFPTLFSDRRLIDGSGVTGYTGLLRFLREKDARMKAARLPFAGRNIVLYMSAEDFSREEQVDFPRRLRPSPGLCVRRFGHQSVRGSNEGEPCTHRLHNNHGFLVLWRRCFLLLQLPGIKLFGSLKITAFMGLRIELAPRSFDDLERAEAKRLTLTLVPTFGKQLHLVLHQDASVGIAGVMYDCAALLARRLCEEPSLLGSKVVELGCGTGCAGLTAAALGAKVVLTDRSERALHVVQQSAKETGLEVRTSRWEWHEQLPAECRGASTVLATDVVYSEDTSALLSALKAVTVTGTVVLLVVRVRSLAALAGLRSLLQNASRVFKECAPAHLEPAARACLQRLRVAGRHVFAVSCFDRFRTAYGAAGGHLPDDDFLAYMFEDASELAAEMSSFVSLAKKLRSSNSSEAWPTRAARKLAESKLGLSRATIEKAELQRWRAHLVELFIEANTPLVRQAQLASSPESAIAASLGSMRASTIRKRVREWRKLRVFSLGLSACPWPKHVGVVLDYLQNRVAEPCGRSVPNAILEALSFMERKGGVAADQRLADLPILKNFVNQATHDLEIGAPPTKKAPLLSLMLVGALELLDERSLNPASLRLTKFGFVGMLERSKTTGPGKRVRHLPIFIAASVGSMSSTWLEQGLKLWLSETILFERDFFLPMPHSDWSGVRRVMAHYADVVGLSQHLLRMLRLPVKKGTDILEGAFRRNWLTTSSADEYLRTAQRVIIGLQEQLMATICGRDQWDLRNAGLEELQLYLCDKGLADEAAERLCQPVRLDRHWFTRVTEPVVAVQVDLEPEIESVESEAVAEEPGAELALYFVTVMGRRIRAGLALEGHELCELDNLAQAAEAAQGRSLKDREIPSKSLIAAKLEQIEDGAPIVEDLREVTSLEDAHVEAYGAVVVLAYELELRKAAYRLVRDGKSSCLNSAIEKAMGSSDLLNLHFIIPITLGKKQSGLGEEEPAFPPPPAPHGGNKGGGKAKQMPAWERQWGKSSRTPEGKLICFKYNKQGGCPAGKSCKFEHVCRRCHHRHPFFECRYKNASLSVGSTSPRLANPKTAGKRSVDSEEALHAEEWQWERTGESAWQQQRNDDVLEVSSDEDEDGHVKPLLGDGNWGPRASSNSDTPSLGFAESLGEELLKILARHMDLKSLTAKLVQGKITANPFSSNLIAEGRELLFTALEYTGAKLPVREKPEGVRLGPEFTLPRVPAFFEKKEKWRRYDVVTTQEAQRHFGDKLAVASLGWPKLRLMTGACKLARPESVVNTRARLMSGLGRAAFYMLGKTEIFMLVYVDELLWLVRIGENGMEKVCLIIFFFVLLELPFSWHKFRGGDEFGWVGFELNLRESILGLSIQRAQWLVHWLSRTSVAECVKIADVSAVLGGLSFALSALGHPRPFLGPVYAWVAVLDHRRSYKMPRAISLIFKFLAKALGGEGRLISAGRPHATQKELFRTDAKAEGNEVWMAGWALDSEDTKQCRWFSERLDHISAPWVFLAGEAYRQTASWELLATLAAVVSFGVPPGEKYGFMCSAATDNRGNSNLVARLLTTKFPLCVLLMELAVQLQDREQISSFTGCPDCKTRKPIPSPTGSTADSTANGG</sequence>
<keyword evidence="1" id="KW-0862">Zinc</keyword>
<dbReference type="PANTHER" id="PTHR36971">
    <property type="entry name" value="UNNAMED PRODUCT"/>
    <property type="match status" value="1"/>
</dbReference>
<dbReference type="GO" id="GO:0008270">
    <property type="term" value="F:zinc ion binding"/>
    <property type="evidence" value="ECO:0007669"/>
    <property type="project" value="UniProtKB-KW"/>
</dbReference>
<keyword evidence="1" id="KW-0863">Zinc-finger</keyword>
<dbReference type="Proteomes" id="UP000601435">
    <property type="component" value="Unassembled WGS sequence"/>
</dbReference>
<dbReference type="InterPro" id="IPR000571">
    <property type="entry name" value="Znf_CCCH"/>
</dbReference>
<feature type="domain" description="C3H1-type" evidence="3">
    <location>
        <begin position="1289"/>
        <end position="1317"/>
    </location>
</feature>
<feature type="region of interest" description="Disordered" evidence="2">
    <location>
        <begin position="1337"/>
        <end position="1418"/>
    </location>
</feature>
<evidence type="ECO:0000259" key="3">
    <source>
        <dbReference type="PROSITE" id="PS50103"/>
    </source>
</evidence>